<dbReference type="SUPFAM" id="SSF46565">
    <property type="entry name" value="Chaperone J-domain"/>
    <property type="match status" value="1"/>
</dbReference>
<dbReference type="InterPro" id="IPR012724">
    <property type="entry name" value="DnaJ"/>
</dbReference>
<proteinExistence type="inferred from homology"/>
<dbReference type="FunFam" id="1.10.287.110:FF:000053">
    <property type="entry name" value="Putative Mitochondrial DnaJ chaperone"/>
    <property type="match status" value="1"/>
</dbReference>
<dbReference type="PROSITE" id="PS51188">
    <property type="entry name" value="ZF_CR"/>
    <property type="match status" value="1"/>
</dbReference>
<feature type="region of interest" description="Disordered" evidence="11">
    <location>
        <begin position="96"/>
        <end position="134"/>
    </location>
</feature>
<evidence type="ECO:0000259" key="13">
    <source>
        <dbReference type="PROSITE" id="PS51188"/>
    </source>
</evidence>
<dbReference type="Pfam" id="PF00684">
    <property type="entry name" value="DnaJ_CXXCXGXG"/>
    <property type="match status" value="1"/>
</dbReference>
<evidence type="ECO:0000256" key="1">
    <source>
        <dbReference type="ARBA" id="ARBA00004173"/>
    </source>
</evidence>
<dbReference type="InterPro" id="IPR036410">
    <property type="entry name" value="HSP_DnaJ_Cys-rich_dom_sf"/>
</dbReference>
<evidence type="ECO:0000259" key="12">
    <source>
        <dbReference type="PROSITE" id="PS50076"/>
    </source>
</evidence>
<dbReference type="EMBL" id="JAQQPM010000008">
    <property type="protein sequence ID" value="KAK2074327.1"/>
    <property type="molecule type" value="Genomic_DNA"/>
</dbReference>
<evidence type="ECO:0000256" key="2">
    <source>
        <dbReference type="ARBA" id="ARBA00022723"/>
    </source>
</evidence>
<dbReference type="InterPro" id="IPR002939">
    <property type="entry name" value="DnaJ_C"/>
</dbReference>
<feature type="compositionally biased region" description="Polar residues" evidence="11">
    <location>
        <begin position="710"/>
        <end position="719"/>
    </location>
</feature>
<keyword evidence="3" id="KW-0677">Repeat</keyword>
<evidence type="ECO:0000256" key="5">
    <source>
        <dbReference type="ARBA" id="ARBA00022833"/>
    </source>
</evidence>
<dbReference type="PANTHER" id="PTHR43096">
    <property type="entry name" value="DNAJ HOMOLOG 1, MITOCHONDRIAL-RELATED"/>
    <property type="match status" value="1"/>
</dbReference>
<dbReference type="CDD" id="cd06257">
    <property type="entry name" value="DnaJ"/>
    <property type="match status" value="1"/>
</dbReference>
<evidence type="ECO:0000256" key="6">
    <source>
        <dbReference type="ARBA" id="ARBA00022946"/>
    </source>
</evidence>
<dbReference type="SUPFAM" id="SSF49493">
    <property type="entry name" value="HSP40/DnaJ peptide-binding domain"/>
    <property type="match status" value="2"/>
</dbReference>
<dbReference type="GO" id="GO:0009408">
    <property type="term" value="P:response to heat"/>
    <property type="evidence" value="ECO:0007669"/>
    <property type="project" value="InterPro"/>
</dbReference>
<comment type="subcellular location">
    <subcellularLocation>
        <location evidence="1">Mitochondrion</location>
    </subcellularLocation>
</comment>
<keyword evidence="7" id="KW-0496">Mitochondrion</keyword>
<dbReference type="AlphaFoldDB" id="A0AAD9MFA9"/>
<sequence length="777" mass="82199">MGSEGFTPDDEEQNLRRRTVPIHNLYLLASNFPDSEGLLSYPLPSVEINVESRIVLNQWGRNNGSGAAAGLGIDPCLLASVATVYTRACPFATFANMAGGKSSRNGHDETKHETVGPKEKDGHGSSHTNHSNGKMRRIASSAGSNLREVTNAGSLPTVNSAPVHAHASVPGLQWPAFDREVLHAYRRAYRLNTPAAFSREYHQWVLTQAGSIGIYSPTIARRKEVRRQSSDQLTGVVRKHFNGLGVQELDIIAEFLHKTPTSSTGGAPICTFRDVPGSARCPRLRVGSHSIASKRAFHASRPLPVQKDPYKALGVNKSASSSEIKKAYYGLAKKYHPDTNKDPTAKEKFAEIQSAYEILSDPTKKQQYDQFGAAGFDPSGFGTGAGGGGNPFAAGGPFSGFGGGGSGGGGQAGFGGGFHFEDLFSAFASQQGPFGGGGGARRGRRGQTQVLVGDNIEVPTSISFVEAAKGTTKTIKIMPFITCKTCSGSGLKQGTVRSTCKTCGGSGQQVHNMGPVQLASTCGSCGGTGSMVPRGSECSTCGGDGVTRENRSITVDIPGGVEDGMRLRVAGEGDAPATGQLGEENVRATRGDLYVFVKVAADPKFSRVGSDILYTSSIPLTTALLGGEVSVPTLDGQVKVRVATGTSSGDRMTLANLGMKKLGSRRNANGDLKVEFRVQMPKYLTANQRLIIEMLADEMGDTTAKRVMNTKRSQSSNPTDDAESHKNEGFLKSFWHNLTSHPAHQKQPDESNPADATGTRHKKSDDEPKKSSGSGSG</sequence>
<dbReference type="PRINTS" id="PR00625">
    <property type="entry name" value="JDOMAIN"/>
</dbReference>
<keyword evidence="6" id="KW-0809">Transit peptide</keyword>
<organism evidence="14 15">
    <name type="scientific">Phyllachora maydis</name>
    <dbReference type="NCBI Taxonomy" id="1825666"/>
    <lineage>
        <taxon>Eukaryota</taxon>
        <taxon>Fungi</taxon>
        <taxon>Dikarya</taxon>
        <taxon>Ascomycota</taxon>
        <taxon>Pezizomycotina</taxon>
        <taxon>Sordariomycetes</taxon>
        <taxon>Sordariomycetidae</taxon>
        <taxon>Phyllachorales</taxon>
        <taxon>Phyllachoraceae</taxon>
        <taxon>Phyllachora</taxon>
    </lineage>
</organism>
<evidence type="ECO:0000256" key="3">
    <source>
        <dbReference type="ARBA" id="ARBA00022737"/>
    </source>
</evidence>
<protein>
    <recommendedName>
        <fullName evidence="9">DnaJ homolog 1, mitochondrial</fullName>
    </recommendedName>
</protein>
<dbReference type="CDD" id="cd10747">
    <property type="entry name" value="DnaJ_C"/>
    <property type="match status" value="1"/>
</dbReference>
<evidence type="ECO:0000256" key="7">
    <source>
        <dbReference type="ARBA" id="ARBA00023128"/>
    </source>
</evidence>
<dbReference type="SMART" id="SM00271">
    <property type="entry name" value="DnaJ"/>
    <property type="match status" value="1"/>
</dbReference>
<dbReference type="Proteomes" id="UP001217918">
    <property type="component" value="Unassembled WGS sequence"/>
</dbReference>
<dbReference type="FunFam" id="2.60.260.20:FF:000005">
    <property type="entry name" value="Chaperone protein dnaJ 1, mitochondrial"/>
    <property type="match status" value="1"/>
</dbReference>
<name>A0AAD9MFA9_9PEZI</name>
<keyword evidence="2 10" id="KW-0479">Metal-binding</keyword>
<dbReference type="GO" id="GO:0008270">
    <property type="term" value="F:zinc ion binding"/>
    <property type="evidence" value="ECO:0007669"/>
    <property type="project" value="UniProtKB-KW"/>
</dbReference>
<feature type="domain" description="J" evidence="12">
    <location>
        <begin position="308"/>
        <end position="372"/>
    </location>
</feature>
<dbReference type="Gene3D" id="1.10.287.110">
    <property type="entry name" value="DnaJ domain"/>
    <property type="match status" value="1"/>
</dbReference>
<keyword evidence="8" id="KW-0143">Chaperone</keyword>
<feature type="region of interest" description="Disordered" evidence="11">
    <location>
        <begin position="708"/>
        <end position="777"/>
    </location>
</feature>
<evidence type="ECO:0000256" key="11">
    <source>
        <dbReference type="SAM" id="MobiDB-lite"/>
    </source>
</evidence>
<dbReference type="Pfam" id="PF00226">
    <property type="entry name" value="DnaJ"/>
    <property type="match status" value="1"/>
</dbReference>
<keyword evidence="5 10" id="KW-0862">Zinc</keyword>
<dbReference type="CDD" id="cd10719">
    <property type="entry name" value="DnaJ_zf"/>
    <property type="match status" value="1"/>
</dbReference>
<dbReference type="SUPFAM" id="SSF57938">
    <property type="entry name" value="DnaJ/Hsp40 cysteine-rich domain"/>
    <property type="match status" value="1"/>
</dbReference>
<dbReference type="InterPro" id="IPR008971">
    <property type="entry name" value="HSP40/DnaJ_pept-bd"/>
</dbReference>
<dbReference type="Gene3D" id="2.60.260.20">
    <property type="entry name" value="Urease metallochaperone UreE, N-terminal domain"/>
    <property type="match status" value="2"/>
</dbReference>
<dbReference type="PROSITE" id="PS50076">
    <property type="entry name" value="DNAJ_2"/>
    <property type="match status" value="1"/>
</dbReference>
<dbReference type="GO" id="GO:0005524">
    <property type="term" value="F:ATP binding"/>
    <property type="evidence" value="ECO:0007669"/>
    <property type="project" value="InterPro"/>
</dbReference>
<dbReference type="InterPro" id="IPR001305">
    <property type="entry name" value="HSP_DnaJ_Cys-rich_dom"/>
</dbReference>
<evidence type="ECO:0000313" key="14">
    <source>
        <dbReference type="EMBL" id="KAK2074327.1"/>
    </source>
</evidence>
<dbReference type="InterPro" id="IPR018253">
    <property type="entry name" value="DnaJ_domain_CS"/>
</dbReference>
<dbReference type="GO" id="GO:0005739">
    <property type="term" value="C:mitochondrion"/>
    <property type="evidence" value="ECO:0007669"/>
    <property type="project" value="UniProtKB-SubCell"/>
</dbReference>
<dbReference type="PROSITE" id="PS00636">
    <property type="entry name" value="DNAJ_1"/>
    <property type="match status" value="1"/>
</dbReference>
<comment type="caution">
    <text evidence="14">The sequence shown here is derived from an EMBL/GenBank/DDBJ whole genome shotgun (WGS) entry which is preliminary data.</text>
</comment>
<accession>A0AAD9MFA9</accession>
<dbReference type="GO" id="GO:0031072">
    <property type="term" value="F:heat shock protein binding"/>
    <property type="evidence" value="ECO:0007669"/>
    <property type="project" value="InterPro"/>
</dbReference>
<dbReference type="GO" id="GO:0042026">
    <property type="term" value="P:protein refolding"/>
    <property type="evidence" value="ECO:0007669"/>
    <property type="project" value="TreeGrafter"/>
</dbReference>
<dbReference type="Gene3D" id="2.10.230.10">
    <property type="entry name" value="Heat shock protein DnaJ, cysteine-rich domain"/>
    <property type="match status" value="1"/>
</dbReference>
<keyword evidence="15" id="KW-1185">Reference proteome</keyword>
<feature type="compositionally biased region" description="Basic and acidic residues" evidence="11">
    <location>
        <begin position="105"/>
        <end position="124"/>
    </location>
</feature>
<gene>
    <name evidence="14" type="ORF">P8C59_008543</name>
</gene>
<evidence type="ECO:0000256" key="9">
    <source>
        <dbReference type="ARBA" id="ARBA00072890"/>
    </source>
</evidence>
<dbReference type="FunFam" id="2.10.230.10:FF:000001">
    <property type="entry name" value="DnaJ subfamily A member 2"/>
    <property type="match status" value="1"/>
</dbReference>
<feature type="domain" description="CR-type" evidence="13">
    <location>
        <begin position="470"/>
        <end position="550"/>
    </location>
</feature>
<dbReference type="InterPro" id="IPR036869">
    <property type="entry name" value="J_dom_sf"/>
</dbReference>
<evidence type="ECO:0000256" key="4">
    <source>
        <dbReference type="ARBA" id="ARBA00022771"/>
    </source>
</evidence>
<keyword evidence="4 10" id="KW-0863">Zinc-finger</keyword>
<dbReference type="InterPro" id="IPR001623">
    <property type="entry name" value="DnaJ_domain"/>
</dbReference>
<dbReference type="Pfam" id="PF01556">
    <property type="entry name" value="DnaJ_C"/>
    <property type="match status" value="1"/>
</dbReference>
<reference evidence="14" key="1">
    <citation type="journal article" date="2023" name="Mol. Plant Microbe Interact.">
        <title>Elucidating the Obligate Nature and Biological Capacity of an Invasive Fungal Corn Pathogen.</title>
        <authorList>
            <person name="MacCready J.S."/>
            <person name="Roggenkamp E.M."/>
            <person name="Gdanetz K."/>
            <person name="Chilvers M.I."/>
        </authorList>
    </citation>
    <scope>NUCLEOTIDE SEQUENCE</scope>
    <source>
        <strain evidence="14">PM02</strain>
    </source>
</reference>
<evidence type="ECO:0000256" key="8">
    <source>
        <dbReference type="ARBA" id="ARBA00023186"/>
    </source>
</evidence>
<evidence type="ECO:0000256" key="10">
    <source>
        <dbReference type="PROSITE-ProRule" id="PRU00546"/>
    </source>
</evidence>
<dbReference type="PANTHER" id="PTHR43096:SF52">
    <property type="entry name" value="DNAJ HOMOLOG 1, MITOCHONDRIAL-RELATED"/>
    <property type="match status" value="1"/>
</dbReference>
<feature type="zinc finger region" description="CR-type" evidence="10">
    <location>
        <begin position="470"/>
        <end position="550"/>
    </location>
</feature>
<dbReference type="HAMAP" id="MF_01152">
    <property type="entry name" value="DnaJ"/>
    <property type="match status" value="1"/>
</dbReference>
<dbReference type="GO" id="GO:0051082">
    <property type="term" value="F:unfolded protein binding"/>
    <property type="evidence" value="ECO:0007669"/>
    <property type="project" value="InterPro"/>
</dbReference>
<evidence type="ECO:0000313" key="15">
    <source>
        <dbReference type="Proteomes" id="UP001217918"/>
    </source>
</evidence>